<organism evidence="2 3">
    <name type="scientific">Novosphingobium flavum</name>
    <dbReference type="NCBI Taxonomy" id="1778672"/>
    <lineage>
        <taxon>Bacteria</taxon>
        <taxon>Pseudomonadati</taxon>
        <taxon>Pseudomonadota</taxon>
        <taxon>Alphaproteobacteria</taxon>
        <taxon>Sphingomonadales</taxon>
        <taxon>Sphingomonadaceae</taxon>
        <taxon>Novosphingobium</taxon>
    </lineage>
</organism>
<reference evidence="2 3" key="1">
    <citation type="submission" date="2020-08" db="EMBL/GenBank/DDBJ databases">
        <title>The genome sequence of type strain Novosphingobium flavum NBRC 111647.</title>
        <authorList>
            <person name="Liu Y."/>
        </authorList>
    </citation>
    <scope>NUCLEOTIDE SEQUENCE [LARGE SCALE GENOMIC DNA]</scope>
    <source>
        <strain evidence="2 3">NBRC 111647</strain>
    </source>
</reference>
<name>A0A7X1FNP2_9SPHN</name>
<gene>
    <name evidence="2" type="ORF">H7F51_01360</name>
</gene>
<dbReference type="AlphaFoldDB" id="A0A7X1FNP2"/>
<sequence length="102" mass="11479">MENRYDVVRPYGRSTSATVRLAKRLDTLEGKVVVQLWDRIFKGDIMFAALEAELPKRFPGIRFVSWKEFDNFHGAGEADLLASLPERFKELGVDAVICGSGC</sequence>
<comment type="caution">
    <text evidence="2">The sequence shown here is derived from an EMBL/GenBank/DDBJ whole genome shotgun (WGS) entry which is preliminary data.</text>
</comment>
<dbReference type="EMBL" id="JACLAW010000001">
    <property type="protein sequence ID" value="MBC2664159.1"/>
    <property type="molecule type" value="Genomic_DNA"/>
</dbReference>
<evidence type="ECO:0000259" key="1">
    <source>
        <dbReference type="Pfam" id="PF24696"/>
    </source>
</evidence>
<dbReference type="Proteomes" id="UP000566813">
    <property type="component" value="Unassembled WGS sequence"/>
</dbReference>
<protein>
    <recommendedName>
        <fullName evidence="1">UGSC-like domain-containing protein</fullName>
    </recommendedName>
</protein>
<proteinExistence type="predicted"/>
<feature type="domain" description="UGSC-like" evidence="1">
    <location>
        <begin position="6"/>
        <end position="101"/>
    </location>
</feature>
<dbReference type="InterPro" id="IPR057767">
    <property type="entry name" value="UGSC-like_dom"/>
</dbReference>
<accession>A0A7X1FNP2</accession>
<evidence type="ECO:0000313" key="2">
    <source>
        <dbReference type="EMBL" id="MBC2664159.1"/>
    </source>
</evidence>
<dbReference type="Pfam" id="PF24696">
    <property type="entry name" value="UGSC"/>
    <property type="match status" value="1"/>
</dbReference>
<keyword evidence="3" id="KW-1185">Reference proteome</keyword>
<evidence type="ECO:0000313" key="3">
    <source>
        <dbReference type="Proteomes" id="UP000566813"/>
    </source>
</evidence>